<dbReference type="InterPro" id="IPR008925">
    <property type="entry name" value="aa_tRNA-synth_I_cd-bd_sf"/>
</dbReference>
<dbReference type="SUPFAM" id="SSF52374">
    <property type="entry name" value="Nucleotidylyl transferase"/>
    <property type="match status" value="1"/>
</dbReference>
<evidence type="ECO:0000256" key="3">
    <source>
        <dbReference type="ARBA" id="ARBA00012835"/>
    </source>
</evidence>
<dbReference type="GO" id="GO:0008270">
    <property type="term" value="F:zinc ion binding"/>
    <property type="evidence" value="ECO:0007669"/>
    <property type="project" value="InterPro"/>
</dbReference>
<name>A0A6J7RQZ5_9ZZZZ</name>
<dbReference type="SUPFAM" id="SSF48163">
    <property type="entry name" value="An anticodon-binding domain of class I aminoacyl-tRNA synthetases"/>
    <property type="match status" value="1"/>
</dbReference>
<dbReference type="EMBL" id="CAEZXD010000033">
    <property type="protein sequence ID" value="CAB4680450.1"/>
    <property type="molecule type" value="Genomic_DNA"/>
</dbReference>
<dbReference type="EMBL" id="CAEZYD010000010">
    <property type="protein sequence ID" value="CAB4711483.1"/>
    <property type="molecule type" value="Genomic_DNA"/>
</dbReference>
<dbReference type="EMBL" id="CAFBNU010000009">
    <property type="protein sequence ID" value="CAB4966064.1"/>
    <property type="molecule type" value="Genomic_DNA"/>
</dbReference>
<dbReference type="CDD" id="cd00808">
    <property type="entry name" value="GluRS_core"/>
    <property type="match status" value="1"/>
</dbReference>
<dbReference type="InterPro" id="IPR004527">
    <property type="entry name" value="Glu-tRNA-ligase_bac/mito"/>
</dbReference>
<protein>
    <recommendedName>
        <fullName evidence="3">glutamate--tRNA ligase</fullName>
        <ecNumber evidence="3">6.1.1.17</ecNumber>
    </recommendedName>
    <alternativeName>
        <fullName evidence="9">Glutamyl-tRNA synthetase</fullName>
    </alternativeName>
</protein>
<dbReference type="InterPro" id="IPR000924">
    <property type="entry name" value="Glu/Gln-tRNA-synth"/>
</dbReference>
<evidence type="ECO:0000256" key="7">
    <source>
        <dbReference type="ARBA" id="ARBA00022917"/>
    </source>
</evidence>
<dbReference type="InterPro" id="IPR020751">
    <property type="entry name" value="aa-tRNA-synth_I_codon-bd_sub2"/>
</dbReference>
<evidence type="ECO:0000256" key="2">
    <source>
        <dbReference type="ARBA" id="ARBA00007894"/>
    </source>
</evidence>
<dbReference type="FunFam" id="3.40.50.620:FF:000045">
    <property type="entry name" value="Glutamate--tRNA ligase, mitochondrial"/>
    <property type="match status" value="1"/>
</dbReference>
<dbReference type="Gene3D" id="3.40.50.620">
    <property type="entry name" value="HUPs"/>
    <property type="match status" value="1"/>
</dbReference>
<dbReference type="EMBL" id="CAFBMA010000001">
    <property type="protein sequence ID" value="CAB4887472.1"/>
    <property type="molecule type" value="Genomic_DNA"/>
</dbReference>
<dbReference type="InterPro" id="IPR045462">
    <property type="entry name" value="aa-tRNA-synth_I_cd-bd"/>
</dbReference>
<dbReference type="PROSITE" id="PS00178">
    <property type="entry name" value="AA_TRNA_LIGASE_I"/>
    <property type="match status" value="1"/>
</dbReference>
<dbReference type="HAMAP" id="MF_00022">
    <property type="entry name" value="Glu_tRNA_synth_type1"/>
    <property type="match status" value="1"/>
</dbReference>
<dbReference type="GO" id="GO:0006424">
    <property type="term" value="P:glutamyl-tRNA aminoacylation"/>
    <property type="evidence" value="ECO:0007669"/>
    <property type="project" value="InterPro"/>
</dbReference>
<dbReference type="PANTHER" id="PTHR43311:SF2">
    <property type="entry name" value="GLUTAMATE--TRNA LIGASE, MITOCHONDRIAL-RELATED"/>
    <property type="match status" value="1"/>
</dbReference>
<dbReference type="GO" id="GO:0005829">
    <property type="term" value="C:cytosol"/>
    <property type="evidence" value="ECO:0007669"/>
    <property type="project" value="TreeGrafter"/>
</dbReference>
<sequence>MPTNTSNSSNKPVRVRFAPSPTGDLHVGNIRTALFDWAYARHTGGQFIFRIEDTDRERVTDEYIKAAQDTLKWLGLDWDEGPEVGGPYGPYLQSQRLDIYEEWAAKFLAQGDAYHCYCSSEELEARREAQKAANVAPGYDGKCRSISEGDLAKYKSEGRLPVLRMRMPDGSTTFNDSIRGDVTFDHNFVPDFVLVRGDGSPLYTLAVAVDDIMMKVTHVLRGEDLLSSTPRQIRVYQAMGVAESDYPTFAHLPFVMGQDNAKLSKRNGEVSIAWYRERGFLPEAICNYLALLGWSPGDDRENVTMKELTELFTVERVHSSPARFDMKKLEAINGDKIRELTLDELLKRTAPFLIKDGVITGAPAELEVVKSALPIIQERIATLAEVSQMLKFLFVAKFEVEAEELPKIKDEQSQMVLKKADEILRALSNWEHETIHEALKKALIEELGLKPRIAFSALRIAVTGSHISPPLFESLELLGRERSLERIAASIN</sequence>
<keyword evidence="6" id="KW-0067">ATP-binding</keyword>
<feature type="domain" description="Glutamyl/glutaminyl-tRNA synthetase class Ib catalytic" evidence="10">
    <location>
        <begin position="13"/>
        <end position="330"/>
    </location>
</feature>
<keyword evidence="5" id="KW-0547">Nucleotide-binding</keyword>
<evidence type="ECO:0000313" key="17">
    <source>
        <dbReference type="EMBL" id="CAB4966064.1"/>
    </source>
</evidence>
<proteinExistence type="inferred from homology"/>
<feature type="domain" description="Aminoacyl-tRNA synthetase class I anticodon-binding" evidence="11">
    <location>
        <begin position="345"/>
        <end position="490"/>
    </location>
</feature>
<dbReference type="GO" id="GO:0005739">
    <property type="term" value="C:mitochondrion"/>
    <property type="evidence" value="ECO:0007669"/>
    <property type="project" value="UniProtKB-SubCell"/>
</dbReference>
<accession>A0A6J7RQZ5</accession>
<dbReference type="PRINTS" id="PR00987">
    <property type="entry name" value="TRNASYNTHGLU"/>
</dbReference>
<organism evidence="18">
    <name type="scientific">freshwater metagenome</name>
    <dbReference type="NCBI Taxonomy" id="449393"/>
    <lineage>
        <taxon>unclassified sequences</taxon>
        <taxon>metagenomes</taxon>
        <taxon>ecological metagenomes</taxon>
    </lineage>
</organism>
<dbReference type="InterPro" id="IPR001412">
    <property type="entry name" value="aa-tRNA-synth_I_CS"/>
</dbReference>
<keyword evidence="8" id="KW-0030">Aminoacyl-tRNA synthetase</keyword>
<keyword evidence="7" id="KW-0648">Protein biosynthesis</keyword>
<dbReference type="EMBL" id="CAFAHD010000009">
    <property type="protein sequence ID" value="CAB4837163.1"/>
    <property type="molecule type" value="Genomic_DNA"/>
</dbReference>
<comment type="subcellular location">
    <subcellularLocation>
        <location evidence="1">Mitochondrion</location>
    </subcellularLocation>
</comment>
<gene>
    <name evidence="12" type="ORF">UFOPK2343_01064</name>
    <name evidence="13" type="ORF">UFOPK2652_00825</name>
    <name evidence="14" type="ORF">UFOPK3128_01001</name>
    <name evidence="15" type="ORF">UFOPK3227_00173</name>
    <name evidence="16" type="ORF">UFOPK3511_00033</name>
    <name evidence="17" type="ORF">UFOPK3880_00932</name>
    <name evidence="18" type="ORF">UFOPK4146_00995</name>
</gene>
<keyword evidence="4" id="KW-0436">Ligase</keyword>
<dbReference type="GO" id="GO:0000049">
    <property type="term" value="F:tRNA binding"/>
    <property type="evidence" value="ECO:0007669"/>
    <property type="project" value="InterPro"/>
</dbReference>
<dbReference type="Pfam" id="PF19269">
    <property type="entry name" value="Anticodon_2"/>
    <property type="match status" value="1"/>
</dbReference>
<dbReference type="InterPro" id="IPR033910">
    <property type="entry name" value="GluRS_core"/>
</dbReference>
<dbReference type="GO" id="GO:0005524">
    <property type="term" value="F:ATP binding"/>
    <property type="evidence" value="ECO:0007669"/>
    <property type="project" value="UniProtKB-KW"/>
</dbReference>
<evidence type="ECO:0000313" key="16">
    <source>
        <dbReference type="EMBL" id="CAB4887472.1"/>
    </source>
</evidence>
<evidence type="ECO:0000256" key="4">
    <source>
        <dbReference type="ARBA" id="ARBA00022598"/>
    </source>
</evidence>
<dbReference type="NCBIfam" id="TIGR00464">
    <property type="entry name" value="gltX_bact"/>
    <property type="match status" value="1"/>
</dbReference>
<evidence type="ECO:0000313" key="12">
    <source>
        <dbReference type="EMBL" id="CAB4680450.1"/>
    </source>
</evidence>
<dbReference type="EC" id="6.1.1.17" evidence="3"/>
<evidence type="ECO:0000259" key="10">
    <source>
        <dbReference type="Pfam" id="PF00749"/>
    </source>
</evidence>
<dbReference type="InterPro" id="IPR049940">
    <property type="entry name" value="GluQ/Sye"/>
</dbReference>
<dbReference type="InterPro" id="IPR014729">
    <property type="entry name" value="Rossmann-like_a/b/a_fold"/>
</dbReference>
<dbReference type="InterPro" id="IPR020058">
    <property type="entry name" value="Glu/Gln-tRNA-synth_Ib_cat-dom"/>
</dbReference>
<evidence type="ECO:0000313" key="13">
    <source>
        <dbReference type="EMBL" id="CAB4711483.1"/>
    </source>
</evidence>
<evidence type="ECO:0000256" key="6">
    <source>
        <dbReference type="ARBA" id="ARBA00022840"/>
    </source>
</evidence>
<evidence type="ECO:0000313" key="15">
    <source>
        <dbReference type="EMBL" id="CAB4837163.1"/>
    </source>
</evidence>
<reference evidence="18" key="1">
    <citation type="submission" date="2020-05" db="EMBL/GenBank/DDBJ databases">
        <authorList>
            <person name="Chiriac C."/>
            <person name="Salcher M."/>
            <person name="Ghai R."/>
            <person name="Kavagutti S V."/>
        </authorList>
    </citation>
    <scope>NUCLEOTIDE SEQUENCE</scope>
</reference>
<dbReference type="PANTHER" id="PTHR43311">
    <property type="entry name" value="GLUTAMATE--TRNA LIGASE"/>
    <property type="match status" value="1"/>
</dbReference>
<evidence type="ECO:0000259" key="11">
    <source>
        <dbReference type="Pfam" id="PF19269"/>
    </source>
</evidence>
<evidence type="ECO:0000256" key="9">
    <source>
        <dbReference type="ARBA" id="ARBA00030865"/>
    </source>
</evidence>
<dbReference type="EMBL" id="CAFBPT010000007">
    <property type="protein sequence ID" value="CAB5031239.1"/>
    <property type="molecule type" value="Genomic_DNA"/>
</dbReference>
<dbReference type="Gene3D" id="1.10.10.350">
    <property type="match status" value="1"/>
</dbReference>
<comment type="similarity">
    <text evidence="2">Belongs to the class-I aminoacyl-tRNA synthetase family. Glutamate--tRNA ligase type 1 subfamily.</text>
</comment>
<dbReference type="GO" id="GO:0004818">
    <property type="term" value="F:glutamate-tRNA ligase activity"/>
    <property type="evidence" value="ECO:0007669"/>
    <property type="project" value="UniProtKB-EC"/>
</dbReference>
<dbReference type="AlphaFoldDB" id="A0A6J7RQZ5"/>
<evidence type="ECO:0000256" key="1">
    <source>
        <dbReference type="ARBA" id="ARBA00004173"/>
    </source>
</evidence>
<evidence type="ECO:0000256" key="8">
    <source>
        <dbReference type="ARBA" id="ARBA00023146"/>
    </source>
</evidence>
<evidence type="ECO:0000256" key="5">
    <source>
        <dbReference type="ARBA" id="ARBA00022741"/>
    </source>
</evidence>
<evidence type="ECO:0000313" key="14">
    <source>
        <dbReference type="EMBL" id="CAB4823974.1"/>
    </source>
</evidence>
<evidence type="ECO:0000313" key="18">
    <source>
        <dbReference type="EMBL" id="CAB5031239.1"/>
    </source>
</evidence>
<dbReference type="Pfam" id="PF00749">
    <property type="entry name" value="tRNA-synt_1c"/>
    <property type="match status" value="1"/>
</dbReference>
<dbReference type="EMBL" id="CAFAAZ010000009">
    <property type="protein sequence ID" value="CAB4823974.1"/>
    <property type="molecule type" value="Genomic_DNA"/>
</dbReference>